<feature type="chain" id="PRO_5002632490" description="Lipoprotein" evidence="2">
    <location>
        <begin position="22"/>
        <end position="123"/>
    </location>
</feature>
<organism evidence="3 4">
    <name type="scientific">Chlorobium phaeobacteroides (strain DSM 266 / SMG 266 / 2430)</name>
    <dbReference type="NCBI Taxonomy" id="290317"/>
    <lineage>
        <taxon>Bacteria</taxon>
        <taxon>Pseudomonadati</taxon>
        <taxon>Chlorobiota</taxon>
        <taxon>Chlorobiia</taxon>
        <taxon>Chlorobiales</taxon>
        <taxon>Chlorobiaceae</taxon>
        <taxon>Chlorobium/Pelodictyon group</taxon>
        <taxon>Chlorobium</taxon>
    </lineage>
</organism>
<accession>A1BD71</accession>
<feature type="coiled-coil region" evidence="1">
    <location>
        <begin position="20"/>
        <end position="47"/>
    </location>
</feature>
<keyword evidence="2" id="KW-0732">Signal</keyword>
<evidence type="ECO:0000256" key="1">
    <source>
        <dbReference type="SAM" id="Coils"/>
    </source>
</evidence>
<evidence type="ECO:0000313" key="3">
    <source>
        <dbReference type="EMBL" id="ABL64348.1"/>
    </source>
</evidence>
<dbReference type="eggNOG" id="ENOG502ZTJ3">
    <property type="taxonomic scope" value="Bacteria"/>
</dbReference>
<dbReference type="HOGENOM" id="CLU_2011193_0_0_10"/>
<dbReference type="Proteomes" id="UP000008701">
    <property type="component" value="Chromosome"/>
</dbReference>
<proteinExistence type="predicted"/>
<evidence type="ECO:0000256" key="2">
    <source>
        <dbReference type="SAM" id="SignalP"/>
    </source>
</evidence>
<dbReference type="OrthoDB" id="6368621at2"/>
<dbReference type="EMBL" id="CP000492">
    <property type="protein sequence ID" value="ABL64348.1"/>
    <property type="molecule type" value="Genomic_DNA"/>
</dbReference>
<reference evidence="3 4" key="1">
    <citation type="submission" date="2006-12" db="EMBL/GenBank/DDBJ databases">
        <title>Complete sequence of Chlorobium phaeobacteroides DSM 266.</title>
        <authorList>
            <consortium name="US DOE Joint Genome Institute"/>
            <person name="Copeland A."/>
            <person name="Lucas S."/>
            <person name="Lapidus A."/>
            <person name="Barry K."/>
            <person name="Detter J.C."/>
            <person name="Glavina del Rio T."/>
            <person name="Hammon N."/>
            <person name="Israni S."/>
            <person name="Pitluck S."/>
            <person name="Goltsman E."/>
            <person name="Schmutz J."/>
            <person name="Larimer F."/>
            <person name="Land M."/>
            <person name="Hauser L."/>
            <person name="Mikhailova N."/>
            <person name="Li T."/>
            <person name="Overmann J."/>
            <person name="Bryant D.A."/>
            <person name="Richardson P."/>
        </authorList>
    </citation>
    <scope>NUCLEOTIDE SEQUENCE [LARGE SCALE GENOMIC DNA]</scope>
    <source>
        <strain evidence="3 4">DSM 266</strain>
    </source>
</reference>
<feature type="signal peptide" evidence="2">
    <location>
        <begin position="1"/>
        <end position="21"/>
    </location>
</feature>
<keyword evidence="1" id="KW-0175">Coiled coil</keyword>
<dbReference type="KEGG" id="cph:Cpha266_0285"/>
<evidence type="ECO:0000313" key="4">
    <source>
        <dbReference type="Proteomes" id="UP000008701"/>
    </source>
</evidence>
<keyword evidence="4" id="KW-1185">Reference proteome</keyword>
<dbReference type="RefSeq" id="WP_011744184.1">
    <property type="nucleotide sequence ID" value="NC_008639.1"/>
</dbReference>
<gene>
    <name evidence="3" type="ordered locus">Cpha266_0285</name>
</gene>
<dbReference type="AlphaFoldDB" id="A1BD71"/>
<sequence length="123" mass="14111" precursor="true">MIRKITITGFLLLAVAFNANAQDIDRINQLEKEVREINIRLSKLESLLSNPGKPHEHVTPGEGWKSIMNWRKLTTDMDYSDVQKTLGEPQRVDGGQVAHWYYQNGGNVTFMGGKVYQWSEPRH</sequence>
<dbReference type="STRING" id="290317.Cpha266_0285"/>
<evidence type="ECO:0008006" key="5">
    <source>
        <dbReference type="Google" id="ProtNLM"/>
    </source>
</evidence>
<protein>
    <recommendedName>
        <fullName evidence="5">Lipoprotein</fullName>
    </recommendedName>
</protein>
<name>A1BD71_CHLPD</name>